<evidence type="ECO:0000313" key="3">
    <source>
        <dbReference type="EMBL" id="KAF6234613.1"/>
    </source>
</evidence>
<feature type="region of interest" description="Disordered" evidence="1">
    <location>
        <begin position="262"/>
        <end position="287"/>
    </location>
</feature>
<feature type="compositionally biased region" description="Basic and acidic residues" evidence="1">
    <location>
        <begin position="262"/>
        <end position="274"/>
    </location>
</feature>
<proteinExistence type="predicted"/>
<dbReference type="InterPro" id="IPR011333">
    <property type="entry name" value="SKP1/BTB/POZ_sf"/>
</dbReference>
<sequence length="287" mass="31236">MADPEVRISGGVADESGDVDMQGGDSADVMEVGETGDDAPGEEAAEDEAAIEAETPAARVTFVDYLKSPIVTLHIGSGDAATQLTAHQALLVKSPFFADAIAPDSASPKHSIDLKDDDLEATSCFLEYLYTGEYFPHKLPSGSLQSDPSTPGVDQTGDQLLKHAKVYTLAEKLSMPALKTLSHSKIHLVTSTAVAELTYARYVYSHTGREDATIRKPVASFWGQRSHVLRHETEGTFRKMCLEYPEFAFDVLSFVLDAEEKREERRRKADDGEGGKGSARKRARGER</sequence>
<feature type="compositionally biased region" description="Basic residues" evidence="1">
    <location>
        <begin position="278"/>
        <end position="287"/>
    </location>
</feature>
<dbReference type="EMBL" id="JACCJC010000029">
    <property type="protein sequence ID" value="KAF6234613.1"/>
    <property type="molecule type" value="Genomic_DNA"/>
</dbReference>
<comment type="caution">
    <text evidence="3">The sequence shown here is derived from an EMBL/GenBank/DDBJ whole genome shotgun (WGS) entry which is preliminary data.</text>
</comment>
<dbReference type="GeneID" id="59288896"/>
<dbReference type="InterPro" id="IPR000210">
    <property type="entry name" value="BTB/POZ_dom"/>
</dbReference>
<name>A0A8H6L3W3_9LECA</name>
<dbReference type="PANTHER" id="PTHR47843">
    <property type="entry name" value="BTB DOMAIN-CONTAINING PROTEIN-RELATED"/>
    <property type="match status" value="1"/>
</dbReference>
<feature type="region of interest" description="Disordered" evidence="1">
    <location>
        <begin position="1"/>
        <end position="43"/>
    </location>
</feature>
<feature type="compositionally biased region" description="Acidic residues" evidence="1">
    <location>
        <begin position="34"/>
        <end position="43"/>
    </location>
</feature>
<dbReference type="OrthoDB" id="3926209at2759"/>
<evidence type="ECO:0000256" key="1">
    <source>
        <dbReference type="SAM" id="MobiDB-lite"/>
    </source>
</evidence>
<dbReference type="Gene3D" id="3.30.710.10">
    <property type="entry name" value="Potassium Channel Kv1.1, Chain A"/>
    <property type="match status" value="1"/>
</dbReference>
<accession>A0A8H6L3W3</accession>
<feature type="domain" description="BTB" evidence="2">
    <location>
        <begin position="71"/>
        <end position="138"/>
    </location>
</feature>
<evidence type="ECO:0000313" key="4">
    <source>
        <dbReference type="Proteomes" id="UP000578531"/>
    </source>
</evidence>
<dbReference type="AlphaFoldDB" id="A0A8H6L3W3"/>
<dbReference type="CDD" id="cd18186">
    <property type="entry name" value="BTB_POZ_ZBTB_KLHL-like"/>
    <property type="match status" value="1"/>
</dbReference>
<evidence type="ECO:0000259" key="2">
    <source>
        <dbReference type="PROSITE" id="PS50097"/>
    </source>
</evidence>
<keyword evidence="4" id="KW-1185">Reference proteome</keyword>
<reference evidence="3 4" key="1">
    <citation type="journal article" date="2020" name="Genomics">
        <title>Complete, high-quality genomes from long-read metagenomic sequencing of two wolf lichen thalli reveals enigmatic genome architecture.</title>
        <authorList>
            <person name="McKenzie S.K."/>
            <person name="Walston R.F."/>
            <person name="Allen J.L."/>
        </authorList>
    </citation>
    <scope>NUCLEOTIDE SEQUENCE [LARGE SCALE GENOMIC DNA]</scope>
    <source>
        <strain evidence="3">WasteWater2</strain>
    </source>
</reference>
<dbReference type="PANTHER" id="PTHR47843:SF3">
    <property type="entry name" value="BTB DOMAIN-CONTAINING PROTEIN"/>
    <property type="match status" value="1"/>
</dbReference>
<dbReference type="Proteomes" id="UP000578531">
    <property type="component" value="Unassembled WGS sequence"/>
</dbReference>
<dbReference type="SUPFAM" id="SSF54695">
    <property type="entry name" value="POZ domain"/>
    <property type="match status" value="1"/>
</dbReference>
<organism evidence="3 4">
    <name type="scientific">Letharia columbiana</name>
    <dbReference type="NCBI Taxonomy" id="112416"/>
    <lineage>
        <taxon>Eukaryota</taxon>
        <taxon>Fungi</taxon>
        <taxon>Dikarya</taxon>
        <taxon>Ascomycota</taxon>
        <taxon>Pezizomycotina</taxon>
        <taxon>Lecanoromycetes</taxon>
        <taxon>OSLEUM clade</taxon>
        <taxon>Lecanoromycetidae</taxon>
        <taxon>Lecanorales</taxon>
        <taxon>Lecanorineae</taxon>
        <taxon>Parmeliaceae</taxon>
        <taxon>Letharia</taxon>
    </lineage>
</organism>
<protein>
    <recommendedName>
        <fullName evidence="2">BTB domain-containing protein</fullName>
    </recommendedName>
</protein>
<dbReference type="PROSITE" id="PS50097">
    <property type="entry name" value="BTB"/>
    <property type="match status" value="1"/>
</dbReference>
<gene>
    <name evidence="3" type="ORF">HO173_007239</name>
</gene>
<dbReference type="RefSeq" id="XP_037164004.1">
    <property type="nucleotide sequence ID" value="XM_037309143.1"/>
</dbReference>